<dbReference type="EMBL" id="PVNK01000269">
    <property type="protein sequence ID" value="PRP90732.1"/>
    <property type="molecule type" value="Genomic_DNA"/>
</dbReference>
<evidence type="ECO:0000256" key="3">
    <source>
        <dbReference type="ARBA" id="ARBA00022679"/>
    </source>
</evidence>
<dbReference type="GO" id="GO:0016438">
    <property type="term" value="F:tRNA-queuosine(34) beta-mannosyltransferase activity"/>
    <property type="evidence" value="ECO:0007669"/>
    <property type="project" value="UniProtKB-EC"/>
</dbReference>
<dbReference type="Gene3D" id="3.40.50.2000">
    <property type="entry name" value="Glycogen Phosphorylase B"/>
    <property type="match status" value="1"/>
</dbReference>
<organism evidence="8 9">
    <name type="scientific">Enhygromyxa salina</name>
    <dbReference type="NCBI Taxonomy" id="215803"/>
    <lineage>
        <taxon>Bacteria</taxon>
        <taxon>Pseudomonadati</taxon>
        <taxon>Myxococcota</taxon>
        <taxon>Polyangia</taxon>
        <taxon>Nannocystales</taxon>
        <taxon>Nannocystaceae</taxon>
        <taxon>Enhygromyxa</taxon>
    </lineage>
</organism>
<gene>
    <name evidence="8" type="ORF">ENSA5_61660</name>
</gene>
<evidence type="ECO:0000256" key="4">
    <source>
        <dbReference type="ARBA" id="ARBA00044517"/>
    </source>
</evidence>
<dbReference type="EC" id="2.4.1.110" evidence="4"/>
<dbReference type="PANTHER" id="PTHR13615:SF3">
    <property type="entry name" value="GLYCOSYLTRANSFERASE-LIKE DOMAIN-CONTAINING PROTEIN 1"/>
    <property type="match status" value="1"/>
</dbReference>
<evidence type="ECO:0000256" key="6">
    <source>
        <dbReference type="ARBA" id="ARBA00048439"/>
    </source>
</evidence>
<sequence>MRVLYIEPFHGGSHAAFGEVLTGASWAEWTTLTLPARHWKWRMRGSAAWFARAHAAELAAAHELLFASAYLPLAELRGLCPPLATTPAVLYFHENQLAFPSRALPGHEGDATRDLHFGFTQLVSALAATRCLFNSAHNRDSFLAAGAELLARMPDAVAPGWIDAIRARSEVLGLPLALAPVDPASLVDLPLEARGEGPLIVWNHRWEHDKGPELLVRLIDGLIGLGLRFRLAVCGEQFRRQPPALVEAKPRWRAALGPRLECWGRVEARADYLALLGRAQLVLSTAAHEFFGISVVEAVHHGARPLCPDALSYPELLPSEYRWRDEGEAMSELARLCRAWTAGEIDLRADRRALTRPHRAESVLPRYREVLTRALG</sequence>
<dbReference type="Pfam" id="PF12038">
    <property type="entry name" value="QTMAN_N"/>
    <property type="match status" value="1"/>
</dbReference>
<dbReference type="InterPro" id="IPR022701">
    <property type="entry name" value="QTMAN_N"/>
</dbReference>
<dbReference type="Proteomes" id="UP000237968">
    <property type="component" value="Unassembled WGS sequence"/>
</dbReference>
<dbReference type="InterPro" id="IPR051862">
    <property type="entry name" value="GT-like_domain_containing_1"/>
</dbReference>
<proteinExistence type="inferred from homology"/>
<dbReference type="PANTHER" id="PTHR13615">
    <property type="entry name" value="GLYCOSYLTRANSFERASE-LIKE 1"/>
    <property type="match status" value="1"/>
</dbReference>
<keyword evidence="9" id="KW-1185">Reference proteome</keyword>
<evidence type="ECO:0000259" key="7">
    <source>
        <dbReference type="Pfam" id="PF12038"/>
    </source>
</evidence>
<protein>
    <recommendedName>
        <fullName evidence="5">tRNA-queuosine alpha-mannosyltransferase</fullName>
        <ecNumber evidence="4">2.4.1.110</ecNumber>
    </recommendedName>
</protein>
<feature type="domain" description="tRNA-queuosine alpha-mannosyltransferase N-terminal" evidence="7">
    <location>
        <begin position="2"/>
        <end position="176"/>
    </location>
</feature>
<evidence type="ECO:0000313" key="9">
    <source>
        <dbReference type="Proteomes" id="UP000237968"/>
    </source>
</evidence>
<evidence type="ECO:0000313" key="8">
    <source>
        <dbReference type="EMBL" id="PRP90732.1"/>
    </source>
</evidence>
<dbReference type="RefSeq" id="WP_181198337.1">
    <property type="nucleotide sequence ID" value="NZ_PVNK01000269.1"/>
</dbReference>
<evidence type="ECO:0000256" key="1">
    <source>
        <dbReference type="ARBA" id="ARBA00009481"/>
    </source>
</evidence>
<accession>A0A2S9XCZ3</accession>
<name>A0A2S9XCZ3_9BACT</name>
<comment type="similarity">
    <text evidence="1">Belongs to the glycosyltransferase group 1 family. Glycosyltransferase 4 subfamily.</text>
</comment>
<dbReference type="SUPFAM" id="SSF53756">
    <property type="entry name" value="UDP-Glycosyltransferase/glycogen phosphorylase"/>
    <property type="match status" value="1"/>
</dbReference>
<dbReference type="AlphaFoldDB" id="A0A2S9XCZ3"/>
<reference evidence="8 9" key="1">
    <citation type="submission" date="2018-03" db="EMBL/GenBank/DDBJ databases">
        <title>Draft Genome Sequences of the Obligatory Marine Myxobacteria Enhygromyxa salina SWB005.</title>
        <authorList>
            <person name="Poehlein A."/>
            <person name="Moghaddam J.A."/>
            <person name="Harms H."/>
            <person name="Alanjari M."/>
            <person name="Koenig G.M."/>
            <person name="Daniel R."/>
            <person name="Schaeberle T.F."/>
        </authorList>
    </citation>
    <scope>NUCLEOTIDE SEQUENCE [LARGE SCALE GENOMIC DNA]</scope>
    <source>
        <strain evidence="8 9">SWB005</strain>
    </source>
</reference>
<evidence type="ECO:0000256" key="2">
    <source>
        <dbReference type="ARBA" id="ARBA00022676"/>
    </source>
</evidence>
<keyword evidence="2" id="KW-0328">Glycosyltransferase</keyword>
<keyword evidence="3 8" id="KW-0808">Transferase</keyword>
<evidence type="ECO:0000256" key="5">
    <source>
        <dbReference type="ARBA" id="ARBA00044539"/>
    </source>
</evidence>
<comment type="catalytic activity">
    <reaction evidence="6">
        <text>queuosine(34) in tRNA(Asp) + GDP-alpha-D-mannose = O-4''-alpha-D-mannosylqueuosine(34) in tRNA(Asp) + GDP + H(+)</text>
        <dbReference type="Rhea" id="RHEA:12885"/>
        <dbReference type="Rhea" id="RHEA-COMP:18572"/>
        <dbReference type="Rhea" id="RHEA-COMP:18581"/>
        <dbReference type="ChEBI" id="CHEBI:15378"/>
        <dbReference type="ChEBI" id="CHEBI:57527"/>
        <dbReference type="ChEBI" id="CHEBI:58189"/>
        <dbReference type="ChEBI" id="CHEBI:194431"/>
        <dbReference type="ChEBI" id="CHEBI:194442"/>
        <dbReference type="EC" id="2.4.1.110"/>
    </reaction>
    <physiologicalReaction direction="left-to-right" evidence="6">
        <dbReference type="Rhea" id="RHEA:12886"/>
    </physiologicalReaction>
</comment>
<comment type="caution">
    <text evidence="8">The sequence shown here is derived from an EMBL/GenBank/DDBJ whole genome shotgun (WGS) entry which is preliminary data.</text>
</comment>